<feature type="region of interest" description="Disordered" evidence="1">
    <location>
        <begin position="1"/>
        <end position="21"/>
    </location>
</feature>
<feature type="region of interest" description="Disordered" evidence="1">
    <location>
        <begin position="60"/>
        <end position="123"/>
    </location>
</feature>
<reference evidence="2" key="1">
    <citation type="submission" date="2022-03" db="EMBL/GenBank/DDBJ databases">
        <authorList>
            <person name="Alioto T."/>
            <person name="Alioto T."/>
            <person name="Gomez Garrido J."/>
        </authorList>
    </citation>
    <scope>NUCLEOTIDE SEQUENCE</scope>
</reference>
<evidence type="ECO:0000313" key="3">
    <source>
        <dbReference type="Proteomes" id="UP001295444"/>
    </source>
</evidence>
<gene>
    <name evidence="2" type="ORF">PECUL_23A015740</name>
</gene>
<dbReference type="EMBL" id="OW240912">
    <property type="protein sequence ID" value="CAH2221082.1"/>
    <property type="molecule type" value="Genomic_DNA"/>
</dbReference>
<evidence type="ECO:0000256" key="1">
    <source>
        <dbReference type="SAM" id="MobiDB-lite"/>
    </source>
</evidence>
<evidence type="ECO:0000313" key="2">
    <source>
        <dbReference type="EMBL" id="CAH2221082.1"/>
    </source>
</evidence>
<feature type="compositionally biased region" description="Basic and acidic residues" evidence="1">
    <location>
        <begin position="1"/>
        <end position="10"/>
    </location>
</feature>
<proteinExistence type="predicted"/>
<name>A0AAD1VKP6_PELCU</name>
<dbReference type="AlphaFoldDB" id="A0AAD1VKP6"/>
<sequence length="180" mass="19904">MAATRDEYTRGKQQQPASPDLNLKLRDSLDVIFDKFWTQLLAHTRPATAIPLTVPPTVLASSTKRTGKPLMGTKNRQTPATCMNRPPGQRATRGLTRRYRPHKRRAAGTTWKHTPDPCTAQRTRPLGRTLDLKGPQARGRKVPALTLTQGRGGTMSTKGCIADLLYILDCSYTQLRTGIG</sequence>
<protein>
    <submittedName>
        <fullName evidence="2">Uncharacterized protein</fullName>
    </submittedName>
</protein>
<dbReference type="Proteomes" id="UP001295444">
    <property type="component" value="Chromosome 01"/>
</dbReference>
<accession>A0AAD1VKP6</accession>
<feature type="compositionally biased region" description="Basic residues" evidence="1">
    <location>
        <begin position="95"/>
        <end position="106"/>
    </location>
</feature>
<keyword evidence="3" id="KW-1185">Reference proteome</keyword>
<organism evidence="2 3">
    <name type="scientific">Pelobates cultripes</name>
    <name type="common">Western spadefoot toad</name>
    <dbReference type="NCBI Taxonomy" id="61616"/>
    <lineage>
        <taxon>Eukaryota</taxon>
        <taxon>Metazoa</taxon>
        <taxon>Chordata</taxon>
        <taxon>Craniata</taxon>
        <taxon>Vertebrata</taxon>
        <taxon>Euteleostomi</taxon>
        <taxon>Amphibia</taxon>
        <taxon>Batrachia</taxon>
        <taxon>Anura</taxon>
        <taxon>Pelobatoidea</taxon>
        <taxon>Pelobatidae</taxon>
        <taxon>Pelobates</taxon>
    </lineage>
</organism>